<sequence length="37" mass="4256">MYFVKARLPYAHPTFLSSLDSNLISFLSLICRSFMSV</sequence>
<reference evidence="1" key="1">
    <citation type="submission" date="2014-11" db="EMBL/GenBank/DDBJ databases">
        <authorList>
            <person name="Amaro Gonzalez C."/>
        </authorList>
    </citation>
    <scope>NUCLEOTIDE SEQUENCE</scope>
</reference>
<dbReference type="EMBL" id="GBXM01023143">
    <property type="protein sequence ID" value="JAH85434.1"/>
    <property type="molecule type" value="Transcribed_RNA"/>
</dbReference>
<dbReference type="AlphaFoldDB" id="A0A0E9W4Z6"/>
<accession>A0A0E9W4Z6</accession>
<reference evidence="1" key="2">
    <citation type="journal article" date="2015" name="Fish Shellfish Immunol.">
        <title>Early steps in the European eel (Anguilla anguilla)-Vibrio vulnificus interaction in the gills: Role of the RtxA13 toxin.</title>
        <authorList>
            <person name="Callol A."/>
            <person name="Pajuelo D."/>
            <person name="Ebbesson L."/>
            <person name="Teles M."/>
            <person name="MacKenzie S."/>
            <person name="Amaro C."/>
        </authorList>
    </citation>
    <scope>NUCLEOTIDE SEQUENCE</scope>
</reference>
<organism evidence="1">
    <name type="scientific">Anguilla anguilla</name>
    <name type="common">European freshwater eel</name>
    <name type="synonym">Muraena anguilla</name>
    <dbReference type="NCBI Taxonomy" id="7936"/>
    <lineage>
        <taxon>Eukaryota</taxon>
        <taxon>Metazoa</taxon>
        <taxon>Chordata</taxon>
        <taxon>Craniata</taxon>
        <taxon>Vertebrata</taxon>
        <taxon>Euteleostomi</taxon>
        <taxon>Actinopterygii</taxon>
        <taxon>Neopterygii</taxon>
        <taxon>Teleostei</taxon>
        <taxon>Anguilliformes</taxon>
        <taxon>Anguillidae</taxon>
        <taxon>Anguilla</taxon>
    </lineage>
</organism>
<evidence type="ECO:0000313" key="1">
    <source>
        <dbReference type="EMBL" id="JAH85434.1"/>
    </source>
</evidence>
<name>A0A0E9W4Z6_ANGAN</name>
<protein>
    <submittedName>
        <fullName evidence="1">Uncharacterized protein</fullName>
    </submittedName>
</protein>
<proteinExistence type="predicted"/>